<comment type="subcellular location">
    <subcellularLocation>
        <location evidence="1">Cytoplasm</location>
    </subcellularLocation>
</comment>
<feature type="compositionally biased region" description="Basic and acidic residues" evidence="5">
    <location>
        <begin position="191"/>
        <end position="202"/>
    </location>
</feature>
<evidence type="ECO:0000256" key="2">
    <source>
        <dbReference type="ARBA" id="ARBA00022490"/>
    </source>
</evidence>
<proteinExistence type="inferred from homology"/>
<dbReference type="AlphaFoldDB" id="A0A077LYX8"/>
<dbReference type="OrthoDB" id="9775130at2"/>
<dbReference type="SUPFAM" id="SSF53474">
    <property type="entry name" value="alpha/beta-Hydrolases"/>
    <property type="match status" value="1"/>
</dbReference>
<dbReference type="GO" id="GO:0008849">
    <property type="term" value="F:enterochelin esterase activity"/>
    <property type="evidence" value="ECO:0007669"/>
    <property type="project" value="InterPro"/>
</dbReference>
<dbReference type="STRING" id="1194083.BN12_3570001"/>
<accession>A0A077LYX8</accession>
<evidence type="ECO:0000256" key="3">
    <source>
        <dbReference type="ARBA" id="ARBA00022801"/>
    </source>
</evidence>
<dbReference type="PANTHER" id="PTHR48098">
    <property type="entry name" value="ENTEROCHELIN ESTERASE-RELATED"/>
    <property type="match status" value="1"/>
</dbReference>
<feature type="compositionally biased region" description="Basic and acidic residues" evidence="5">
    <location>
        <begin position="218"/>
        <end position="229"/>
    </location>
</feature>
<feature type="domain" description="Enterochelin esterase N-terminal" evidence="6">
    <location>
        <begin position="43"/>
        <end position="156"/>
    </location>
</feature>
<keyword evidence="3" id="KW-0378">Hydrolase</keyword>
<gene>
    <name evidence="7" type="ORF">BN12_3570001</name>
</gene>
<dbReference type="InterPro" id="IPR029058">
    <property type="entry name" value="AB_hydrolase_fold"/>
</dbReference>
<dbReference type="InterPro" id="IPR050583">
    <property type="entry name" value="Mycobacterial_A85_antigen"/>
</dbReference>
<keyword evidence="2" id="KW-0963">Cytoplasm</keyword>
<evidence type="ECO:0000313" key="7">
    <source>
        <dbReference type="EMBL" id="CCH78846.1"/>
    </source>
</evidence>
<comment type="caution">
    <text evidence="7">The sequence shown here is derived from an EMBL/GenBank/DDBJ whole genome shotgun (WGS) entry which is preliminary data.</text>
</comment>
<feature type="region of interest" description="Disordered" evidence="5">
    <location>
        <begin position="148"/>
        <end position="276"/>
    </location>
</feature>
<evidence type="ECO:0000313" key="8">
    <source>
        <dbReference type="Proteomes" id="UP000035721"/>
    </source>
</evidence>
<dbReference type="GO" id="GO:0005737">
    <property type="term" value="C:cytoplasm"/>
    <property type="evidence" value="ECO:0007669"/>
    <property type="project" value="UniProtKB-SubCell"/>
</dbReference>
<dbReference type="GO" id="GO:0006826">
    <property type="term" value="P:iron ion transport"/>
    <property type="evidence" value="ECO:0007669"/>
    <property type="project" value="InterPro"/>
</dbReference>
<dbReference type="GO" id="GO:0005975">
    <property type="term" value="P:carbohydrate metabolic process"/>
    <property type="evidence" value="ECO:0007669"/>
    <property type="project" value="UniProtKB-ARBA"/>
</dbReference>
<dbReference type="Pfam" id="PF00756">
    <property type="entry name" value="Esterase"/>
    <property type="match status" value="1"/>
</dbReference>
<dbReference type="Proteomes" id="UP000035721">
    <property type="component" value="Unassembled WGS sequence"/>
</dbReference>
<dbReference type="Pfam" id="PF11806">
    <property type="entry name" value="Enterochelin_N"/>
    <property type="match status" value="1"/>
</dbReference>
<dbReference type="InterPro" id="IPR000801">
    <property type="entry name" value="Esterase-like"/>
</dbReference>
<dbReference type="InterPro" id="IPR014756">
    <property type="entry name" value="Ig_E-set"/>
</dbReference>
<reference evidence="7 8" key="1">
    <citation type="journal article" date="2013" name="ISME J.">
        <title>A metabolic model for members of the genus Tetrasphaera involved in enhanced biological phosphorus removal.</title>
        <authorList>
            <person name="Kristiansen R."/>
            <person name="Nguyen H.T.T."/>
            <person name="Saunders A.M."/>
            <person name="Nielsen J.L."/>
            <person name="Wimmer R."/>
            <person name="Le V.Q."/>
            <person name="McIlroy S.J."/>
            <person name="Petrovski S."/>
            <person name="Seviour R.J."/>
            <person name="Calteau A."/>
            <person name="Nielsen K.L."/>
            <person name="Nielsen P.H."/>
        </authorList>
    </citation>
    <scope>NUCLEOTIDE SEQUENCE [LARGE SCALE GENOMIC DNA]</scope>
    <source>
        <strain evidence="7 8">T1-X7</strain>
    </source>
</reference>
<organism evidence="7 8">
    <name type="scientific">Nostocoides japonicum T1-X7</name>
    <dbReference type="NCBI Taxonomy" id="1194083"/>
    <lineage>
        <taxon>Bacteria</taxon>
        <taxon>Bacillati</taxon>
        <taxon>Actinomycetota</taxon>
        <taxon>Actinomycetes</taxon>
        <taxon>Micrococcales</taxon>
        <taxon>Intrasporangiaceae</taxon>
        <taxon>Nostocoides</taxon>
    </lineage>
</organism>
<evidence type="ECO:0000256" key="4">
    <source>
        <dbReference type="ARBA" id="ARBA00024201"/>
    </source>
</evidence>
<evidence type="ECO:0000256" key="5">
    <source>
        <dbReference type="SAM" id="MobiDB-lite"/>
    </source>
</evidence>
<evidence type="ECO:0000259" key="6">
    <source>
        <dbReference type="Pfam" id="PF11806"/>
    </source>
</evidence>
<dbReference type="InterPro" id="IPR021764">
    <property type="entry name" value="Enterochelin_esterase_N"/>
</dbReference>
<dbReference type="Gene3D" id="3.40.50.1820">
    <property type="entry name" value="alpha/beta hydrolase"/>
    <property type="match status" value="1"/>
</dbReference>
<dbReference type="SUPFAM" id="SSF81296">
    <property type="entry name" value="E set domains"/>
    <property type="match status" value="1"/>
</dbReference>
<protein>
    <submittedName>
        <fullName evidence="7">Putative esterase</fullName>
    </submittedName>
</protein>
<name>A0A077LYX8_9MICO</name>
<dbReference type="PANTHER" id="PTHR48098:SF3">
    <property type="entry name" value="IRON(III) ENTEROBACTIN ESTERASE"/>
    <property type="match status" value="1"/>
</dbReference>
<feature type="compositionally biased region" description="Basic and acidic residues" evidence="5">
    <location>
        <begin position="238"/>
        <end position="248"/>
    </location>
</feature>
<dbReference type="Gene3D" id="2.60.40.10">
    <property type="entry name" value="Immunoglobulins"/>
    <property type="match status" value="1"/>
</dbReference>
<sequence>MARLDALDDPAARDRVVAAFWGEEARRTPLIEPVEGRDDERIVTFLWRDGTAYQILLFVNRLTDERDLESSLMRRVAGTDVWHLSYRMGSDWRASYAVLPHRPGEPVPWTDEHDQVAVRAALDHGLPDPRNPVCNRNRSGVLQSVAELPDAPPQPWLAPRAGVPRGTVERCSGPDGRTLWVYRPPSAGEPVPDRGGVDDVLARRPPGSSTAGGLVPGRGDDDGPARRPPSDGLTLGRGGDDEFARRPPSDGLTLGRGDDDEILVNPSRDGDECVRRPPAPQLAAEHRLPLLMVLDGEVWTGHQDLPMTLDNLIADREIPPVHAVFVDSGGRDRRWAELDEGGHLDDYLAGDLLAWARERYPISDDSRDVIVVGQSLGALTALWTLVRHPDAVGAAISQSASLWQDAILSAIPGSDLTGTRAWLEVGRQEWVLQPRHPAVVDLLRQAGAEVRYTEFNGGHDYACWRGGLADALRALLRSRPAAIRSTGWR</sequence>
<dbReference type="InterPro" id="IPR013783">
    <property type="entry name" value="Ig-like_fold"/>
</dbReference>
<keyword evidence="8" id="KW-1185">Reference proteome</keyword>
<dbReference type="GO" id="GO:0005506">
    <property type="term" value="F:iron ion binding"/>
    <property type="evidence" value="ECO:0007669"/>
    <property type="project" value="InterPro"/>
</dbReference>
<evidence type="ECO:0000256" key="1">
    <source>
        <dbReference type="ARBA" id="ARBA00004496"/>
    </source>
</evidence>
<comment type="similarity">
    <text evidence="4">Belongs to the Fes family.</text>
</comment>
<dbReference type="EMBL" id="CAJB01000287">
    <property type="protein sequence ID" value="CCH78846.1"/>
    <property type="molecule type" value="Genomic_DNA"/>
</dbReference>